<gene>
    <name evidence="2" type="ORF">HT102_04715</name>
</gene>
<accession>A0A927JB07</accession>
<dbReference type="RefSeq" id="WP_192038247.1">
    <property type="nucleotide sequence ID" value="NZ_JACYWE010000002.1"/>
</dbReference>
<dbReference type="EMBL" id="JACYWE010000002">
    <property type="protein sequence ID" value="MBD8505786.1"/>
    <property type="molecule type" value="Genomic_DNA"/>
</dbReference>
<protein>
    <recommendedName>
        <fullName evidence="4">AAA+ ATPase domain-containing protein</fullName>
    </recommendedName>
</protein>
<dbReference type="Proteomes" id="UP000642993">
    <property type="component" value="Unassembled WGS sequence"/>
</dbReference>
<dbReference type="Gene3D" id="3.40.50.300">
    <property type="entry name" value="P-loop containing nucleotide triphosphate hydrolases"/>
    <property type="match status" value="1"/>
</dbReference>
<reference evidence="2" key="1">
    <citation type="submission" date="2020-09" db="EMBL/GenBank/DDBJ databases">
        <title>Hoyosella lacisalsi sp. nov., a halotolerant actinobacterium isolated from soil of Lake Gudzhirganskoe.</title>
        <authorList>
            <person name="Yang Q."/>
            <person name="Guo P.Y."/>
            <person name="Liu S.W."/>
            <person name="Li F.N."/>
            <person name="Sun C.H."/>
        </authorList>
    </citation>
    <scope>NUCLEOTIDE SEQUENCE</scope>
    <source>
        <strain evidence="2">G463</strain>
    </source>
</reference>
<proteinExistence type="predicted"/>
<evidence type="ECO:0000313" key="3">
    <source>
        <dbReference type="Proteomes" id="UP000642993"/>
    </source>
</evidence>
<name>A0A927JB07_9ACTN</name>
<evidence type="ECO:0000256" key="1">
    <source>
        <dbReference type="SAM" id="MobiDB-lite"/>
    </source>
</evidence>
<dbReference type="AlphaFoldDB" id="A0A927JB07"/>
<comment type="caution">
    <text evidence="2">The sequence shown here is derived from an EMBL/GenBank/DDBJ whole genome shotgun (WGS) entry which is preliminary data.</text>
</comment>
<feature type="region of interest" description="Disordered" evidence="1">
    <location>
        <begin position="625"/>
        <end position="649"/>
    </location>
</feature>
<feature type="compositionally biased region" description="Low complexity" evidence="1">
    <location>
        <begin position="625"/>
        <end position="634"/>
    </location>
</feature>
<organism evidence="2 3">
    <name type="scientific">Lolliginicoccus lacisalsi</name>
    <dbReference type="NCBI Taxonomy" id="2742202"/>
    <lineage>
        <taxon>Bacteria</taxon>
        <taxon>Bacillati</taxon>
        <taxon>Actinomycetota</taxon>
        <taxon>Actinomycetes</taxon>
        <taxon>Mycobacteriales</taxon>
        <taxon>Hoyosellaceae</taxon>
        <taxon>Lolliginicoccus</taxon>
    </lineage>
</organism>
<evidence type="ECO:0000313" key="2">
    <source>
        <dbReference type="EMBL" id="MBD8505786.1"/>
    </source>
</evidence>
<keyword evidence="3" id="KW-1185">Reference proteome</keyword>
<sequence length="669" mass="73657">MINSRELRDRILPFPEGEEYRKVLLLGTTGSGKSTLIRQLIGGSSRESFPTTSTARTTIADTEIILAPGPYQAVVTFFERGYIVEQVRDCIVEAALAAHRGDDRTDLQRALLEHPEQRFRFKYTLGEGPAREVAADDLATDLLAPSRSARPTRGMAELGELDLDPTNTLIATVLDLTTERARAIGAELRDRLAAEPDDDDDRPLSERVDDELEAAIRADEALASLADELVGAMLSRTGLIPRGELHTELGWPASWTFATNNREQLIAELKRLTSIAKPGWGRLLTPLVSGVRVSGPFAPTWHDGNEIPLILLDTEGLGHVQSSSASIPVKVSRQIAEADAVLLVDNAQQPMQAAPAALMQALVRSGHGRKLFLGFTHFDHVAGENLPTLEDRQRHVVNPCLGVVRAIRQDLGEAAVQPLVERIRNNTYYLGGLQNTLNDDEHFETIESLQDLIKQLASSGGRPTLADTRPIYDEANAIIAVRDGIARFHHQWKALLGIQAAEGVDRAHWGTVKALSRRLAENSETEYKHLRPIADLHRMLLDELGKAIQHPAAWSAGEPTSADAQNLYDEYMQELGNDLLDLVTTRILDNHEAQWLDVYWLAGKGSTFERARRIQDDIYEHAAPIPGATAARAGGSTGEEPQDRNSNELLGEIRDIVRRTAKDLGIAVR</sequence>
<dbReference type="InterPro" id="IPR027417">
    <property type="entry name" value="P-loop_NTPase"/>
</dbReference>
<evidence type="ECO:0008006" key="4">
    <source>
        <dbReference type="Google" id="ProtNLM"/>
    </source>
</evidence>
<dbReference type="SUPFAM" id="SSF52540">
    <property type="entry name" value="P-loop containing nucleoside triphosphate hydrolases"/>
    <property type="match status" value="1"/>
</dbReference>